<dbReference type="GO" id="GO:0006508">
    <property type="term" value="P:proteolysis"/>
    <property type="evidence" value="ECO:0007669"/>
    <property type="project" value="InterPro"/>
</dbReference>
<dbReference type="GO" id="GO:0004252">
    <property type="term" value="F:serine-type endopeptidase activity"/>
    <property type="evidence" value="ECO:0007669"/>
    <property type="project" value="InterPro"/>
</dbReference>
<keyword evidence="3" id="KW-1185">Reference proteome</keyword>
<gene>
    <name evidence="2" type="ORF">K6K41_12290</name>
</gene>
<dbReference type="Gene3D" id="3.40.50.200">
    <property type="entry name" value="Peptidase S8/S53 domain"/>
    <property type="match status" value="1"/>
</dbReference>
<protein>
    <recommendedName>
        <fullName evidence="4">Peptidase S8/S53 domain-containing protein</fullName>
    </recommendedName>
</protein>
<dbReference type="AlphaFoldDB" id="A0A9E6UR89"/>
<sequence>MIERAVRALKEGVGGREPVGPDVLIINHSLGDMHSPFERRASHWSRLLDYLSHRYNVLFIVSAGNAQDGLPLDGSPISPISGAPRPTPAPRLSSQHSSGREPRARC</sequence>
<name>A0A9E6UR89_9HYPH</name>
<proteinExistence type="predicted"/>
<feature type="region of interest" description="Disordered" evidence="1">
    <location>
        <begin position="66"/>
        <end position="106"/>
    </location>
</feature>
<reference evidence="2" key="1">
    <citation type="submission" date="2021-08" db="EMBL/GenBank/DDBJ databases">
        <authorList>
            <person name="Zhang H."/>
            <person name="Xu M."/>
            <person name="Yu Z."/>
            <person name="Yang L."/>
            <person name="Cai Y."/>
        </authorList>
    </citation>
    <scope>NUCLEOTIDE SEQUENCE</scope>
    <source>
        <strain evidence="2">CHL1</strain>
    </source>
</reference>
<dbReference type="SUPFAM" id="SSF52743">
    <property type="entry name" value="Subtilisin-like"/>
    <property type="match status" value="1"/>
</dbReference>
<dbReference type="KEGG" id="cmet:K6K41_12290"/>
<evidence type="ECO:0000313" key="2">
    <source>
        <dbReference type="EMBL" id="QZO02000.1"/>
    </source>
</evidence>
<evidence type="ECO:0000313" key="3">
    <source>
        <dbReference type="Proteomes" id="UP000825701"/>
    </source>
</evidence>
<dbReference type="InterPro" id="IPR036852">
    <property type="entry name" value="Peptidase_S8/S53_dom_sf"/>
</dbReference>
<evidence type="ECO:0008006" key="4">
    <source>
        <dbReference type="Google" id="ProtNLM"/>
    </source>
</evidence>
<organism evidence="2 3">
    <name type="scientific">Chenggangzhangella methanolivorans</name>
    <dbReference type="NCBI Taxonomy" id="1437009"/>
    <lineage>
        <taxon>Bacteria</taxon>
        <taxon>Pseudomonadati</taxon>
        <taxon>Pseudomonadota</taxon>
        <taxon>Alphaproteobacteria</taxon>
        <taxon>Hyphomicrobiales</taxon>
        <taxon>Methylopilaceae</taxon>
        <taxon>Chenggangzhangella</taxon>
    </lineage>
</organism>
<accession>A0A9E6UR89</accession>
<dbReference type="RefSeq" id="WP_261405375.1">
    <property type="nucleotide sequence ID" value="NZ_CP081869.1"/>
</dbReference>
<dbReference type="EMBL" id="CP081869">
    <property type="protein sequence ID" value="QZO02000.1"/>
    <property type="molecule type" value="Genomic_DNA"/>
</dbReference>
<evidence type="ECO:0000256" key="1">
    <source>
        <dbReference type="SAM" id="MobiDB-lite"/>
    </source>
</evidence>
<dbReference type="Proteomes" id="UP000825701">
    <property type="component" value="Chromosome"/>
</dbReference>